<comment type="similarity">
    <text evidence="2">Belongs to the DAMOX/DASOX family.</text>
</comment>
<dbReference type="PIRSF" id="PIRSF000189">
    <property type="entry name" value="D-aa_oxidase"/>
    <property type="match status" value="1"/>
</dbReference>
<dbReference type="Pfam" id="PF01266">
    <property type="entry name" value="DAO"/>
    <property type="match status" value="1"/>
</dbReference>
<evidence type="ECO:0000259" key="9">
    <source>
        <dbReference type="Pfam" id="PF01266"/>
    </source>
</evidence>
<evidence type="ECO:0000256" key="2">
    <source>
        <dbReference type="ARBA" id="ARBA00006730"/>
    </source>
</evidence>
<keyword evidence="11" id="KW-1185">Reference proteome</keyword>
<reference evidence="10" key="1">
    <citation type="journal article" date="2023" name="Mol. Phylogenet. Evol.">
        <title>Genome-scale phylogeny and comparative genomics of the fungal order Sordariales.</title>
        <authorList>
            <person name="Hensen N."/>
            <person name="Bonometti L."/>
            <person name="Westerberg I."/>
            <person name="Brannstrom I.O."/>
            <person name="Guillou S."/>
            <person name="Cros-Aarteil S."/>
            <person name="Calhoun S."/>
            <person name="Haridas S."/>
            <person name="Kuo A."/>
            <person name="Mondo S."/>
            <person name="Pangilinan J."/>
            <person name="Riley R."/>
            <person name="LaButti K."/>
            <person name="Andreopoulos B."/>
            <person name="Lipzen A."/>
            <person name="Chen C."/>
            <person name="Yan M."/>
            <person name="Daum C."/>
            <person name="Ng V."/>
            <person name="Clum A."/>
            <person name="Steindorff A."/>
            <person name="Ohm R.A."/>
            <person name="Martin F."/>
            <person name="Silar P."/>
            <person name="Natvig D.O."/>
            <person name="Lalanne C."/>
            <person name="Gautier V."/>
            <person name="Ament-Velasquez S.L."/>
            <person name="Kruys A."/>
            <person name="Hutchinson M.I."/>
            <person name="Powell A.J."/>
            <person name="Barry K."/>
            <person name="Miller A.N."/>
            <person name="Grigoriev I.V."/>
            <person name="Debuchy R."/>
            <person name="Gladieux P."/>
            <person name="Hiltunen Thoren M."/>
            <person name="Johannesson H."/>
        </authorList>
    </citation>
    <scope>NUCLEOTIDE SEQUENCE</scope>
    <source>
        <strain evidence="10">CBS 141.50</strain>
    </source>
</reference>
<comment type="caution">
    <text evidence="10">The sequence shown here is derived from an EMBL/GenBank/DDBJ whole genome shotgun (WGS) entry which is preliminary data.</text>
</comment>
<dbReference type="RefSeq" id="XP_062635215.1">
    <property type="nucleotide sequence ID" value="XM_062781415.1"/>
</dbReference>
<organism evidence="10 11">
    <name type="scientific">Dichotomopilus funicola</name>
    <dbReference type="NCBI Taxonomy" id="1934379"/>
    <lineage>
        <taxon>Eukaryota</taxon>
        <taxon>Fungi</taxon>
        <taxon>Dikarya</taxon>
        <taxon>Ascomycota</taxon>
        <taxon>Pezizomycotina</taxon>
        <taxon>Sordariomycetes</taxon>
        <taxon>Sordariomycetidae</taxon>
        <taxon>Sordariales</taxon>
        <taxon>Chaetomiaceae</taxon>
        <taxon>Dichotomopilus</taxon>
    </lineage>
</organism>
<dbReference type="PANTHER" id="PTHR11530:SF26">
    <property type="entry name" value="FAD DEPENDENT OXIDOREDUCTASE SUPERFAMILY (AFU_ORTHOLOGUE AFUA_5G13940)"/>
    <property type="match status" value="1"/>
</dbReference>
<dbReference type="InterPro" id="IPR006076">
    <property type="entry name" value="FAD-dep_OxRdtase"/>
</dbReference>
<feature type="region of interest" description="Disordered" evidence="7">
    <location>
        <begin position="202"/>
        <end position="223"/>
    </location>
</feature>
<evidence type="ECO:0000256" key="7">
    <source>
        <dbReference type="SAM" id="MobiDB-lite"/>
    </source>
</evidence>
<dbReference type="GO" id="GO:0019478">
    <property type="term" value="P:D-amino acid catabolic process"/>
    <property type="evidence" value="ECO:0007669"/>
    <property type="project" value="TreeGrafter"/>
</dbReference>
<evidence type="ECO:0000313" key="11">
    <source>
        <dbReference type="Proteomes" id="UP001302676"/>
    </source>
</evidence>
<feature type="binding site" evidence="6">
    <location>
        <begin position="51"/>
        <end position="52"/>
    </location>
    <ligand>
        <name>FAD</name>
        <dbReference type="ChEBI" id="CHEBI:57692"/>
    </ligand>
</feature>
<evidence type="ECO:0000256" key="3">
    <source>
        <dbReference type="ARBA" id="ARBA00022630"/>
    </source>
</evidence>
<keyword evidence="3" id="KW-0285">Flavoprotein</keyword>
<proteinExistence type="inferred from homology"/>
<evidence type="ECO:0000256" key="4">
    <source>
        <dbReference type="ARBA" id="ARBA00022827"/>
    </source>
</evidence>
<accession>A0AAN6UZQ0</accession>
<keyword evidence="5" id="KW-0560">Oxidoreductase</keyword>
<keyword evidence="4 6" id="KW-0274">FAD</keyword>
<dbReference type="InterPro" id="IPR023209">
    <property type="entry name" value="DAO"/>
</dbReference>
<dbReference type="Gene3D" id="3.30.9.10">
    <property type="entry name" value="D-Amino Acid Oxidase, subunit A, domain 2"/>
    <property type="match status" value="1"/>
</dbReference>
<protein>
    <submittedName>
        <fullName evidence="10">Amino acid oxidase</fullName>
    </submittedName>
</protein>
<dbReference type="GeneID" id="87818028"/>
<dbReference type="GO" id="GO:0071949">
    <property type="term" value="F:FAD binding"/>
    <property type="evidence" value="ECO:0007669"/>
    <property type="project" value="InterPro"/>
</dbReference>
<evidence type="ECO:0000256" key="5">
    <source>
        <dbReference type="ARBA" id="ARBA00023002"/>
    </source>
</evidence>
<sequence>MPQHVVVVGAGVIGLSSALLLQKAGHAVTIVARDFPGAFEAMDPVAKINYTSPWGGAHNRWVPPHPTLPAHLKREHAFSLRTYAHMSHLYSTHPNTAGITFLKGIEYIERPGPEHHAMSTAENPNALNLPGFRLLDPATDTFPSDGRVTWGCEYDTWCVNPMVYCSFLLRRFVNRGGRLLNRELRRPEEAFYLSARELAGSFGAPSSSSPIPPSSYPTSSRGETETEIPTIAAVINASGTGLVPDPSMTITRGQTCLVAESCDATVTRQNADGSWTFCVPRGFDGGTIVGGTKELNNWDTRPSEAVRRGLLKRFVETYPGILEGDNQDEGQGREKKEKKTELTVVRDIVGRRPTRIGGPRIEGEVVPGAGFVMHAYGLGGRGYELSWGVAEAVVEGVERGIQEAAKL</sequence>
<gene>
    <name evidence="10" type="ORF">C8A04DRAFT_30535</name>
</gene>
<keyword evidence="8" id="KW-0732">Signal</keyword>
<feature type="domain" description="FAD dependent oxidoreductase" evidence="9">
    <location>
        <begin position="4"/>
        <end position="395"/>
    </location>
</feature>
<reference evidence="10" key="2">
    <citation type="submission" date="2023-05" db="EMBL/GenBank/DDBJ databases">
        <authorList>
            <consortium name="Lawrence Berkeley National Laboratory"/>
            <person name="Steindorff A."/>
            <person name="Hensen N."/>
            <person name="Bonometti L."/>
            <person name="Westerberg I."/>
            <person name="Brannstrom I.O."/>
            <person name="Guillou S."/>
            <person name="Cros-Aarteil S."/>
            <person name="Calhoun S."/>
            <person name="Haridas S."/>
            <person name="Kuo A."/>
            <person name="Mondo S."/>
            <person name="Pangilinan J."/>
            <person name="Riley R."/>
            <person name="Labutti K."/>
            <person name="Andreopoulos B."/>
            <person name="Lipzen A."/>
            <person name="Chen C."/>
            <person name="Yanf M."/>
            <person name="Daum C."/>
            <person name="Ng V."/>
            <person name="Clum A."/>
            <person name="Ohm R."/>
            <person name="Martin F."/>
            <person name="Silar P."/>
            <person name="Natvig D."/>
            <person name="Lalanne C."/>
            <person name="Gautier V."/>
            <person name="Ament-Velasquez S.L."/>
            <person name="Kruys A."/>
            <person name="Hutchinson M.I."/>
            <person name="Powell A.J."/>
            <person name="Barry K."/>
            <person name="Miller A.N."/>
            <person name="Grigoriev I.V."/>
            <person name="Debuchy R."/>
            <person name="Gladieux P."/>
            <person name="Thoren M.H."/>
            <person name="Johannesson H."/>
        </authorList>
    </citation>
    <scope>NUCLEOTIDE SEQUENCE</scope>
    <source>
        <strain evidence="10">CBS 141.50</strain>
    </source>
</reference>
<dbReference type="GO" id="GO:0003884">
    <property type="term" value="F:D-amino-acid oxidase activity"/>
    <property type="evidence" value="ECO:0007669"/>
    <property type="project" value="InterPro"/>
</dbReference>
<dbReference type="EMBL" id="MU853605">
    <property type="protein sequence ID" value="KAK4141844.1"/>
    <property type="molecule type" value="Genomic_DNA"/>
</dbReference>
<feature type="binding site" evidence="6">
    <location>
        <position position="380"/>
    </location>
    <ligand>
        <name>D-dopa</name>
        <dbReference type="ChEBI" id="CHEBI:149689"/>
    </ligand>
</feature>
<dbReference type="SUPFAM" id="SSF51971">
    <property type="entry name" value="Nucleotide-binding domain"/>
    <property type="match status" value="1"/>
</dbReference>
<dbReference type="SUPFAM" id="SSF54373">
    <property type="entry name" value="FAD-linked reductases, C-terminal domain"/>
    <property type="match status" value="1"/>
</dbReference>
<dbReference type="PANTHER" id="PTHR11530">
    <property type="entry name" value="D-AMINO ACID OXIDASE"/>
    <property type="match status" value="1"/>
</dbReference>
<dbReference type="AlphaFoldDB" id="A0AAN6UZQ0"/>
<feature type="signal peptide" evidence="8">
    <location>
        <begin position="1"/>
        <end position="18"/>
    </location>
</feature>
<dbReference type="Gene3D" id="3.40.50.720">
    <property type="entry name" value="NAD(P)-binding Rossmann-like Domain"/>
    <property type="match status" value="1"/>
</dbReference>
<evidence type="ECO:0000256" key="1">
    <source>
        <dbReference type="ARBA" id="ARBA00001974"/>
    </source>
</evidence>
<evidence type="ECO:0000313" key="10">
    <source>
        <dbReference type="EMBL" id="KAK4141844.1"/>
    </source>
</evidence>
<feature type="chain" id="PRO_5043046472" evidence="8">
    <location>
        <begin position="19"/>
        <end position="407"/>
    </location>
</feature>
<dbReference type="PROSITE" id="PS00677">
    <property type="entry name" value="DAO"/>
    <property type="match status" value="1"/>
</dbReference>
<dbReference type="InterPro" id="IPR006181">
    <property type="entry name" value="D-amino_acid_oxidase_CS"/>
</dbReference>
<name>A0AAN6UZQ0_9PEZI</name>
<comment type="cofactor">
    <cofactor evidence="1 6">
        <name>FAD</name>
        <dbReference type="ChEBI" id="CHEBI:57692"/>
    </cofactor>
</comment>
<evidence type="ECO:0000256" key="8">
    <source>
        <dbReference type="SAM" id="SignalP"/>
    </source>
</evidence>
<dbReference type="GO" id="GO:0005737">
    <property type="term" value="C:cytoplasm"/>
    <property type="evidence" value="ECO:0007669"/>
    <property type="project" value="TreeGrafter"/>
</dbReference>
<evidence type="ECO:0000256" key="6">
    <source>
        <dbReference type="PIRSR" id="PIRSR000189-1"/>
    </source>
</evidence>
<dbReference type="Proteomes" id="UP001302676">
    <property type="component" value="Unassembled WGS sequence"/>
</dbReference>